<dbReference type="PANTHER" id="PTHR32309">
    <property type="entry name" value="TYROSINE-PROTEIN KINASE"/>
    <property type="match status" value="1"/>
</dbReference>
<reference evidence="3 4" key="1">
    <citation type="journal article" date="2016" name="BMC Genomics">
        <title>Combined genomic and structural analyses of a cultured magnetotactic bacterium reveals its niche adaptation to a dynamic environment.</title>
        <authorList>
            <person name="Araujo A.C."/>
            <person name="Morillo V."/>
            <person name="Cypriano J."/>
            <person name="Teixeira L.C."/>
            <person name="Leao P."/>
            <person name="Lyra S."/>
            <person name="Almeida L.G."/>
            <person name="Bazylinski D.A."/>
            <person name="Vasconcellos A.T."/>
            <person name="Abreu F."/>
            <person name="Lins U."/>
        </authorList>
    </citation>
    <scope>NUCLEOTIDE SEQUENCE [LARGE SCALE GENOMIC DNA]</scope>
    <source>
        <strain evidence="3 4">IT-1</strain>
    </source>
</reference>
<dbReference type="RefSeq" id="WP_158089401.1">
    <property type="nucleotide sequence ID" value="NZ_LVJN01000018.1"/>
</dbReference>
<keyword evidence="4" id="KW-1185">Reference proteome</keyword>
<evidence type="ECO:0000313" key="4">
    <source>
        <dbReference type="Proteomes" id="UP000194003"/>
    </source>
</evidence>
<keyword evidence="2" id="KW-0472">Membrane</keyword>
<dbReference type="STRING" id="1434232.MAIT1_03476"/>
<accession>A0A1Y2K6L7</accession>
<feature type="compositionally biased region" description="Polar residues" evidence="1">
    <location>
        <begin position="373"/>
        <end position="388"/>
    </location>
</feature>
<sequence length="397" mass="42874">MSFLKKMITPPKPLHQQAMSDRMNTLAPQTPPPPQQANAPMSAMPSAQQGPMLPLVVNLPPEEDVDVLGIVFGILRFWPFMVICAVVGGYNAYQKENKLPRVYQAQVSYYLQAGGATGNTGGGLLGAVLGGGGGGDDPMMSGSAGKAQVLLNSRTYLQDLVKRRNLLPDLFPERWDPVNETWKGGPENAPTVEEGAAKFRGRVRLSAGLPGVGLLSVTWYDREVAARWANMMVEELNYSLRTKKINDSERRVKYLLKLIETIPYVELQQSMMKMYETEIKDTIMLRTKPDFAFEVIDPALVPPEGSHISPRPDAKMKTGAVGGLSVGVILAVASHFLLVGVSGWWRRRKELQAAAKGGADATKSGKQAEGETGSETPASAQGQTSGGDHSTGAPTKD</sequence>
<comment type="caution">
    <text evidence="3">The sequence shown here is derived from an EMBL/GenBank/DDBJ whole genome shotgun (WGS) entry which is preliminary data.</text>
</comment>
<evidence type="ECO:0000256" key="1">
    <source>
        <dbReference type="SAM" id="MobiDB-lite"/>
    </source>
</evidence>
<feature type="transmembrane region" description="Helical" evidence="2">
    <location>
        <begin position="321"/>
        <end position="345"/>
    </location>
</feature>
<dbReference type="AlphaFoldDB" id="A0A1Y2K6L7"/>
<dbReference type="OrthoDB" id="9775724at2"/>
<dbReference type="InterPro" id="IPR050445">
    <property type="entry name" value="Bact_polysacc_biosynth/exp"/>
</dbReference>
<keyword evidence="2" id="KW-1133">Transmembrane helix</keyword>
<keyword evidence="2" id="KW-0812">Transmembrane</keyword>
<proteinExistence type="predicted"/>
<feature type="region of interest" description="Disordered" evidence="1">
    <location>
        <begin position="353"/>
        <end position="397"/>
    </location>
</feature>
<dbReference type="PANTHER" id="PTHR32309:SF31">
    <property type="entry name" value="CAPSULAR EXOPOLYSACCHARIDE FAMILY"/>
    <property type="match status" value="1"/>
</dbReference>
<name>A0A1Y2K6L7_9PROT</name>
<dbReference type="EMBL" id="LVJN01000018">
    <property type="protein sequence ID" value="OSM05304.1"/>
    <property type="molecule type" value="Genomic_DNA"/>
</dbReference>
<evidence type="ECO:0000256" key="2">
    <source>
        <dbReference type="SAM" id="Phobius"/>
    </source>
</evidence>
<evidence type="ECO:0000313" key="3">
    <source>
        <dbReference type="EMBL" id="OSM05304.1"/>
    </source>
</evidence>
<organism evidence="3 4">
    <name type="scientific">Magnetofaba australis IT-1</name>
    <dbReference type="NCBI Taxonomy" id="1434232"/>
    <lineage>
        <taxon>Bacteria</taxon>
        <taxon>Pseudomonadati</taxon>
        <taxon>Pseudomonadota</taxon>
        <taxon>Magnetococcia</taxon>
        <taxon>Magnetococcales</taxon>
        <taxon>Magnetococcaceae</taxon>
        <taxon>Magnetofaba</taxon>
    </lineage>
</organism>
<feature type="region of interest" description="Disordered" evidence="1">
    <location>
        <begin position="24"/>
        <end position="46"/>
    </location>
</feature>
<gene>
    <name evidence="3" type="ORF">MAIT1_03476</name>
</gene>
<protein>
    <submittedName>
        <fullName evidence="3">Putative lipopolysaccharide biosynthesis protein</fullName>
    </submittedName>
</protein>
<dbReference type="Proteomes" id="UP000194003">
    <property type="component" value="Unassembled WGS sequence"/>
</dbReference>